<keyword evidence="5 8" id="KW-0378">Hydrolase</keyword>
<evidence type="ECO:0000256" key="7">
    <source>
        <dbReference type="ARBA" id="ARBA00023295"/>
    </source>
</evidence>
<dbReference type="GO" id="GO:0005975">
    <property type="term" value="P:carbohydrate metabolic process"/>
    <property type="evidence" value="ECO:0007669"/>
    <property type="project" value="InterPro"/>
</dbReference>
<dbReference type="Gene3D" id="3.20.20.80">
    <property type="entry name" value="Glycosidases"/>
    <property type="match status" value="2"/>
</dbReference>
<comment type="catalytic activity">
    <reaction evidence="1">
        <text>Hydrolysis of terminal, non-reducing (1-&gt;4)-linked alpha-D-glucose residues with release of alpha-D-glucose.</text>
        <dbReference type="EC" id="3.2.1.20"/>
    </reaction>
</comment>
<evidence type="ECO:0000256" key="3">
    <source>
        <dbReference type="ARBA" id="ARBA00012741"/>
    </source>
</evidence>
<dbReference type="EC" id="3.2.1.20" evidence="3"/>
<dbReference type="Gene3D" id="2.60.40.1180">
    <property type="entry name" value="Golgi alpha-mannosidase II"/>
    <property type="match status" value="2"/>
</dbReference>
<evidence type="ECO:0000313" key="13">
    <source>
        <dbReference type="Proteomes" id="UP001303373"/>
    </source>
</evidence>
<dbReference type="Proteomes" id="UP001303373">
    <property type="component" value="Chromosome 2"/>
</dbReference>
<evidence type="ECO:0000259" key="10">
    <source>
        <dbReference type="Pfam" id="PF01055"/>
    </source>
</evidence>
<dbReference type="InterPro" id="IPR000322">
    <property type="entry name" value="Glyco_hydro_31_TIM"/>
</dbReference>
<keyword evidence="6" id="KW-0325">Glycoprotein</keyword>
<dbReference type="SUPFAM" id="SSF51445">
    <property type="entry name" value="(Trans)glycosidases"/>
    <property type="match status" value="1"/>
</dbReference>
<reference evidence="12 13" key="1">
    <citation type="submission" date="2023-11" db="EMBL/GenBank/DDBJ databases">
        <title>An acidophilic fungus is an integral part of prey digestion in a carnivorous sundew plant.</title>
        <authorList>
            <person name="Tsai I.J."/>
        </authorList>
    </citation>
    <scope>NUCLEOTIDE SEQUENCE [LARGE SCALE GENOMIC DNA]</scope>
    <source>
        <strain evidence="12">169a</strain>
    </source>
</reference>
<evidence type="ECO:0000256" key="2">
    <source>
        <dbReference type="ARBA" id="ARBA00007806"/>
    </source>
</evidence>
<dbReference type="PANTHER" id="PTHR22762">
    <property type="entry name" value="ALPHA-GLUCOSIDASE"/>
    <property type="match status" value="1"/>
</dbReference>
<feature type="domain" description="Glycoside hydrolase family 31 TIM barrel" evidence="10">
    <location>
        <begin position="328"/>
        <end position="751"/>
    </location>
</feature>
<evidence type="ECO:0000256" key="6">
    <source>
        <dbReference type="ARBA" id="ARBA00023180"/>
    </source>
</evidence>
<dbReference type="InterPro" id="IPR030459">
    <property type="entry name" value="Glyco_hydro_31_CS"/>
</dbReference>
<dbReference type="CDD" id="cd14752">
    <property type="entry name" value="GH31_N"/>
    <property type="match status" value="1"/>
</dbReference>
<evidence type="ECO:0000256" key="9">
    <source>
        <dbReference type="SAM" id="SignalP"/>
    </source>
</evidence>
<dbReference type="PROSITE" id="PS00707">
    <property type="entry name" value="GLYCOSYL_HYDROL_F31_2"/>
    <property type="match status" value="1"/>
</dbReference>
<dbReference type="SUPFAM" id="SSF74650">
    <property type="entry name" value="Galactose mutarotase-like"/>
    <property type="match status" value="1"/>
</dbReference>
<keyword evidence="13" id="KW-1185">Reference proteome</keyword>
<dbReference type="InterPro" id="IPR048395">
    <property type="entry name" value="Glyco_hydro_31_C"/>
</dbReference>
<dbReference type="GO" id="GO:0004558">
    <property type="term" value="F:alpha-1,4-glucosidase activity"/>
    <property type="evidence" value="ECO:0007669"/>
    <property type="project" value="UniProtKB-EC"/>
</dbReference>
<sequence>MMIVQWATAIAACLSFTSGESSQQVPLLAAIAPDLSPLPLAQDNTQRILPTLVPQVDAAPSLTPTLFDPTAPDAQKCPGYKASGVTESDSGFTAALTIAGDNCQAYGNDIADLVLEVSYQAKERVNVRIYPKYIVPANQTQYLLSPQLVDQPEWDGKTTKSSSDLELTWINDPSFQFKITRSSDGEELFSTYGHVIVYEDQFLELVTNMIDEYKVYGLAENAHDFLLGNDYNQTYWAVDAGNSIDYNSYGTYPWYQETRYRNGKPSTAHGVYARNAHGQEWLLRKNTITYRTLGGSFDFYFLSGQNNDGSSSAVTTIAQYVSGCIGLPAMHQYWTFGFHQCRWGYQNISVMQSIVKGYKDANIPLELYRDFTNDKVTFPVEGMREFIGSLHANGQHYVPIVDSNVYAPNPDNASDAYEPWTRANEQGLFIRDPTTGEPYLGGNWPGFSSWGDWLLPATHVWWAEELAKWHNDTPFDGIWIDLSEASNFCDGSCGNGRLNENPVHPPFLLPNDPLQMNFNYPLGFNISNATEAAAVSSASAVQASILSHTTQLPVPTTITLGRIEPTPGVRNVSFPPYVINNVQNGHALGKGAISPDATHNDQYNTTEYELHNLFGYSISNATYHAILQIFPGVRPFTVGRSTFAGSGKTTGHWGGDNTSTWGSMFLSISQALTFMMNGAPMFGADTCGFSGNTDFDLCSRWMELSAFFPFYRNHNIKASIDQEAFRWSSVAEASRRVMQVRYSMLTYMYTLFYYAATEGQTVMRALSWEFPNDPSLAGTYSQFMLGPSILVTPVLVPNVDYVKGVFPGVGEGTKWYDWYTLQPVSAKPQENVTLSAPLEHINVHVRGGSIIALQTPGYTTDETRASPYSLLIALDSNEAASGSLYLDDGVSLVQNATKLVKFEYSNSILKTSIQGSYHAAPPLSKVTIAGASCLPKSLSLTISGQPFEAAEIDVVYSGGVVTITGLEKFTPNGAWEGEAEMKLKF</sequence>
<evidence type="ECO:0000256" key="8">
    <source>
        <dbReference type="RuleBase" id="RU361185"/>
    </source>
</evidence>
<keyword evidence="4 9" id="KW-0732">Signal</keyword>
<dbReference type="InterPro" id="IPR011013">
    <property type="entry name" value="Gal_mutarotase_sf_dom"/>
</dbReference>
<dbReference type="AlphaFoldDB" id="A0AAQ3M249"/>
<feature type="signal peptide" evidence="9">
    <location>
        <begin position="1"/>
        <end position="19"/>
    </location>
</feature>
<keyword evidence="7 8" id="KW-0326">Glycosidase</keyword>
<evidence type="ECO:0000256" key="1">
    <source>
        <dbReference type="ARBA" id="ARBA00001657"/>
    </source>
</evidence>
<evidence type="ECO:0000313" key="12">
    <source>
        <dbReference type="EMBL" id="WPG98450.1"/>
    </source>
</evidence>
<dbReference type="Pfam" id="PF21365">
    <property type="entry name" value="Glyco_hydro_31_3rd"/>
    <property type="match status" value="1"/>
</dbReference>
<dbReference type="PANTHER" id="PTHR22762:SF133">
    <property type="entry name" value="P-TYPE DOMAIN-CONTAINING PROTEIN"/>
    <property type="match status" value="1"/>
</dbReference>
<dbReference type="CDD" id="cd06602">
    <property type="entry name" value="GH31_MGAM_SI_GAA"/>
    <property type="match status" value="1"/>
</dbReference>
<gene>
    <name evidence="12" type="ORF">R9X50_00124000</name>
</gene>
<comment type="similarity">
    <text evidence="2 8">Belongs to the glycosyl hydrolase 31 family.</text>
</comment>
<feature type="domain" description="Glycosyl hydrolase family 31 C-terminal" evidence="11">
    <location>
        <begin position="759"/>
        <end position="851"/>
    </location>
</feature>
<dbReference type="GO" id="GO:0030246">
    <property type="term" value="F:carbohydrate binding"/>
    <property type="evidence" value="ECO:0007669"/>
    <property type="project" value="InterPro"/>
</dbReference>
<dbReference type="InterPro" id="IPR017853">
    <property type="entry name" value="GH"/>
</dbReference>
<protein>
    <recommendedName>
        <fullName evidence="3">alpha-glucosidase</fullName>
        <ecNumber evidence="3">3.2.1.20</ecNumber>
    </recommendedName>
</protein>
<dbReference type="EMBL" id="CP138581">
    <property type="protein sequence ID" value="WPG98450.1"/>
    <property type="molecule type" value="Genomic_DNA"/>
</dbReference>
<dbReference type="FunFam" id="2.60.40.1180:FF:000001">
    <property type="entry name" value="Maltase-glucoamylase, intestinal"/>
    <property type="match status" value="1"/>
</dbReference>
<dbReference type="Gene3D" id="2.60.40.1760">
    <property type="entry name" value="glycosyl hydrolase (family 31)"/>
    <property type="match status" value="1"/>
</dbReference>
<organism evidence="12 13">
    <name type="scientific">Acrodontium crateriforme</name>
    <dbReference type="NCBI Taxonomy" id="150365"/>
    <lineage>
        <taxon>Eukaryota</taxon>
        <taxon>Fungi</taxon>
        <taxon>Dikarya</taxon>
        <taxon>Ascomycota</taxon>
        <taxon>Pezizomycotina</taxon>
        <taxon>Dothideomycetes</taxon>
        <taxon>Dothideomycetidae</taxon>
        <taxon>Mycosphaerellales</taxon>
        <taxon>Teratosphaeriaceae</taxon>
        <taxon>Acrodontium</taxon>
    </lineage>
</organism>
<name>A0AAQ3M249_9PEZI</name>
<evidence type="ECO:0000256" key="5">
    <source>
        <dbReference type="ARBA" id="ARBA00022801"/>
    </source>
</evidence>
<accession>A0AAQ3M249</accession>
<proteinExistence type="inferred from homology"/>
<evidence type="ECO:0000259" key="11">
    <source>
        <dbReference type="Pfam" id="PF21365"/>
    </source>
</evidence>
<dbReference type="InterPro" id="IPR013780">
    <property type="entry name" value="Glyco_hydro_b"/>
</dbReference>
<feature type="chain" id="PRO_5043004524" description="alpha-glucosidase" evidence="9">
    <location>
        <begin position="20"/>
        <end position="985"/>
    </location>
</feature>
<dbReference type="SUPFAM" id="SSF51011">
    <property type="entry name" value="Glycosyl hydrolase domain"/>
    <property type="match status" value="1"/>
</dbReference>
<dbReference type="Pfam" id="PF01055">
    <property type="entry name" value="Glyco_hydro_31_2nd"/>
    <property type="match status" value="1"/>
</dbReference>
<evidence type="ECO:0000256" key="4">
    <source>
        <dbReference type="ARBA" id="ARBA00022729"/>
    </source>
</evidence>